<dbReference type="AlphaFoldDB" id="A0A386HR81"/>
<evidence type="ECO:0000313" key="1">
    <source>
        <dbReference type="EMBL" id="AYD47784.1"/>
    </source>
</evidence>
<dbReference type="KEGG" id="ark:D6B99_09380"/>
<proteinExistence type="predicted"/>
<dbReference type="Proteomes" id="UP000266118">
    <property type="component" value="Chromosome"/>
</dbReference>
<accession>A0A386HR81</accession>
<dbReference type="EMBL" id="CP032489">
    <property type="protein sequence ID" value="AYD47784.1"/>
    <property type="molecule type" value="Genomic_DNA"/>
</dbReference>
<organism evidence="1 2">
    <name type="scientific">Arachidicoccus soli</name>
    <dbReference type="NCBI Taxonomy" id="2341117"/>
    <lineage>
        <taxon>Bacteria</taxon>
        <taxon>Pseudomonadati</taxon>
        <taxon>Bacteroidota</taxon>
        <taxon>Chitinophagia</taxon>
        <taxon>Chitinophagales</taxon>
        <taxon>Chitinophagaceae</taxon>
        <taxon>Arachidicoccus</taxon>
    </lineage>
</organism>
<keyword evidence="2" id="KW-1185">Reference proteome</keyword>
<name>A0A386HR81_9BACT</name>
<sequence length="182" mass="20640">MNKNMKNTIIGLIASTTILFNSSCTGGSQNLSKGKVIDPLQNELIKLETDKSNNSKRFSVLGYPAFNADIKAGYNDDPVINIYSEPNGQGRLLNSFPIHIGKNANEIYVPKEFSNQDIVVYDNEGKSHKYDEKMQFSFSMDMQLNRPRNKNYLLNKNGLPQMDSLIMVYPTYFNNILIDEVK</sequence>
<gene>
    <name evidence="1" type="ORF">D6B99_09380</name>
</gene>
<protein>
    <submittedName>
        <fullName evidence="1">Uncharacterized protein</fullName>
    </submittedName>
</protein>
<dbReference type="OrthoDB" id="1254381at2"/>
<reference evidence="1 2" key="1">
    <citation type="submission" date="2018-09" db="EMBL/GenBank/DDBJ databases">
        <title>Arachidicoccus sp. nov., a bacterium isolated from soil.</title>
        <authorList>
            <person name="Weon H.-Y."/>
            <person name="Kwon S.-W."/>
            <person name="Lee S.A."/>
        </authorList>
    </citation>
    <scope>NUCLEOTIDE SEQUENCE [LARGE SCALE GENOMIC DNA]</scope>
    <source>
        <strain evidence="1 2">KIS59-12</strain>
    </source>
</reference>
<evidence type="ECO:0000313" key="2">
    <source>
        <dbReference type="Proteomes" id="UP000266118"/>
    </source>
</evidence>